<dbReference type="SUPFAM" id="SSF51735">
    <property type="entry name" value="NAD(P)-binding Rossmann-fold domains"/>
    <property type="match status" value="1"/>
</dbReference>
<name>A0A409XDZ5_PSICY</name>
<dbReference type="PANTHER" id="PTHR47534:SF3">
    <property type="entry name" value="ALCOHOL DEHYDROGENASE-LIKE C-TERMINAL DOMAIN-CONTAINING PROTEIN"/>
    <property type="match status" value="1"/>
</dbReference>
<evidence type="ECO:0000313" key="4">
    <source>
        <dbReference type="Proteomes" id="UP000283269"/>
    </source>
</evidence>
<dbReference type="GO" id="GO:0016491">
    <property type="term" value="F:oxidoreductase activity"/>
    <property type="evidence" value="ECO:0007669"/>
    <property type="project" value="UniProtKB-KW"/>
</dbReference>
<gene>
    <name evidence="3" type="ORF">CVT25_005053</name>
</gene>
<dbReference type="STRING" id="93625.A0A409XDZ5"/>
<dbReference type="InterPro" id="IPR052228">
    <property type="entry name" value="Sec_Metab_Biosynth_Oxidored"/>
</dbReference>
<keyword evidence="2" id="KW-0472">Membrane</keyword>
<proteinExistence type="predicted"/>
<dbReference type="Proteomes" id="UP000283269">
    <property type="component" value="Unassembled WGS sequence"/>
</dbReference>
<feature type="transmembrane region" description="Helical" evidence="2">
    <location>
        <begin position="12"/>
        <end position="28"/>
    </location>
</feature>
<dbReference type="InParanoid" id="A0A409XDZ5"/>
<comment type="caution">
    <text evidence="3">The sequence shown here is derived from an EMBL/GenBank/DDBJ whole genome shotgun (WGS) entry which is preliminary data.</text>
</comment>
<evidence type="ECO:0000313" key="3">
    <source>
        <dbReference type="EMBL" id="PPQ88954.1"/>
    </source>
</evidence>
<evidence type="ECO:0000256" key="2">
    <source>
        <dbReference type="SAM" id="Phobius"/>
    </source>
</evidence>
<dbReference type="Pfam" id="PF00106">
    <property type="entry name" value="adh_short"/>
    <property type="match status" value="1"/>
</dbReference>
<evidence type="ECO:0000256" key="1">
    <source>
        <dbReference type="ARBA" id="ARBA00023002"/>
    </source>
</evidence>
<keyword evidence="2" id="KW-1133">Transmembrane helix</keyword>
<dbReference type="PRINTS" id="PR00081">
    <property type="entry name" value="GDHRDH"/>
</dbReference>
<accession>A0A409XDZ5</accession>
<keyword evidence="1" id="KW-0560">Oxidoreductase</keyword>
<reference evidence="3 4" key="1">
    <citation type="journal article" date="2018" name="Evol. Lett.">
        <title>Horizontal gene cluster transfer increased hallucinogenic mushroom diversity.</title>
        <authorList>
            <person name="Reynolds H.T."/>
            <person name="Vijayakumar V."/>
            <person name="Gluck-Thaler E."/>
            <person name="Korotkin H.B."/>
            <person name="Matheny P.B."/>
            <person name="Slot J.C."/>
        </authorList>
    </citation>
    <scope>NUCLEOTIDE SEQUENCE [LARGE SCALE GENOMIC DNA]</scope>
    <source>
        <strain evidence="3 4">2631</strain>
    </source>
</reference>
<organism evidence="3 4">
    <name type="scientific">Psilocybe cyanescens</name>
    <dbReference type="NCBI Taxonomy" id="93625"/>
    <lineage>
        <taxon>Eukaryota</taxon>
        <taxon>Fungi</taxon>
        <taxon>Dikarya</taxon>
        <taxon>Basidiomycota</taxon>
        <taxon>Agaricomycotina</taxon>
        <taxon>Agaricomycetes</taxon>
        <taxon>Agaricomycetidae</taxon>
        <taxon>Agaricales</taxon>
        <taxon>Agaricineae</taxon>
        <taxon>Strophariaceae</taxon>
        <taxon>Psilocybe</taxon>
    </lineage>
</organism>
<dbReference type="AlphaFoldDB" id="A0A409XDZ5"/>
<sequence>MPFFPFNRFPKLTVAVAVFIPVTIAIYFQKRSMTPTLAAIDSSNAAFVGNLKGSPVAVFVGGTSGIGQGLADAFARWRDGNAHIVIVGRNEAAAKDIISHFPKPTASNSWSHEFVQCDATLMKNVKAASEQILAKHSKINYLVMSPGFFSTSGRDETSEGIDTKLAVHYYARWKFIDELLPALKKTKEDGEDVRVMSVLAAGHGGRIDANDLGLKKGYSVKAAAEAGPTYNDLMVEAFHERNPGIIFSHAYPGGVSTNLMSSARTPWLRAIAPVANVLVKPFTVTQDQCAGFLWSGLLNTTDGAYKMGSKGEDIGKKGYHGSDELRQKLWEHTAEATKV</sequence>
<dbReference type="OrthoDB" id="2898509at2759"/>
<dbReference type="PANTHER" id="PTHR47534">
    <property type="entry name" value="YALI0E05731P"/>
    <property type="match status" value="1"/>
</dbReference>
<dbReference type="EMBL" id="NHYD01001970">
    <property type="protein sequence ID" value="PPQ88954.1"/>
    <property type="molecule type" value="Genomic_DNA"/>
</dbReference>
<keyword evidence="4" id="KW-1185">Reference proteome</keyword>
<keyword evidence="2" id="KW-0812">Transmembrane</keyword>
<dbReference type="InterPro" id="IPR036291">
    <property type="entry name" value="NAD(P)-bd_dom_sf"/>
</dbReference>
<protein>
    <recommendedName>
        <fullName evidence="5">NAD(P)-binding protein</fullName>
    </recommendedName>
</protein>
<evidence type="ECO:0008006" key="5">
    <source>
        <dbReference type="Google" id="ProtNLM"/>
    </source>
</evidence>
<dbReference type="InterPro" id="IPR002347">
    <property type="entry name" value="SDR_fam"/>
</dbReference>
<dbReference type="Gene3D" id="3.40.50.720">
    <property type="entry name" value="NAD(P)-binding Rossmann-like Domain"/>
    <property type="match status" value="1"/>
</dbReference>